<accession>A0A2X0KBB3</accession>
<organism evidence="1 2">
    <name type="scientific">Microbotryum saponariae</name>
    <dbReference type="NCBI Taxonomy" id="289078"/>
    <lineage>
        <taxon>Eukaryota</taxon>
        <taxon>Fungi</taxon>
        <taxon>Dikarya</taxon>
        <taxon>Basidiomycota</taxon>
        <taxon>Pucciniomycotina</taxon>
        <taxon>Microbotryomycetes</taxon>
        <taxon>Microbotryales</taxon>
        <taxon>Microbotryaceae</taxon>
        <taxon>Microbotryum</taxon>
    </lineage>
</organism>
<dbReference type="PANTHER" id="PTHR42808:SF3">
    <property type="entry name" value="HYDROXYSTEROID DEHYDROGENASE-LIKE PROTEIN 2"/>
    <property type="match status" value="1"/>
</dbReference>
<name>A0A2X0KBB3_9BASI</name>
<dbReference type="PANTHER" id="PTHR42808">
    <property type="entry name" value="HYDROXYSTEROID DEHYDROGENASE-LIKE PROTEIN 2"/>
    <property type="match status" value="1"/>
</dbReference>
<dbReference type="OrthoDB" id="5327538at2759"/>
<keyword evidence="2" id="KW-1185">Reference proteome</keyword>
<dbReference type="Pfam" id="PF00106">
    <property type="entry name" value="adh_short"/>
    <property type="match status" value="1"/>
</dbReference>
<dbReference type="Gene3D" id="3.40.50.720">
    <property type="entry name" value="NAD(P)-binding Rossmann-like Domain"/>
    <property type="match status" value="1"/>
</dbReference>
<evidence type="ECO:0000313" key="1">
    <source>
        <dbReference type="EMBL" id="SCZ88698.1"/>
    </source>
</evidence>
<dbReference type="EMBL" id="FMWP01000012">
    <property type="protein sequence ID" value="SCZ88698.1"/>
    <property type="molecule type" value="Genomic_DNA"/>
</dbReference>
<proteinExistence type="predicted"/>
<reference evidence="2" key="1">
    <citation type="submission" date="2016-10" db="EMBL/GenBank/DDBJ databases">
        <authorList>
            <person name="Jeantristanb JTB J.-T."/>
            <person name="Ricardo R."/>
        </authorList>
    </citation>
    <scope>NUCLEOTIDE SEQUENCE [LARGE SCALE GENOMIC DNA]</scope>
</reference>
<dbReference type="InterPro" id="IPR002347">
    <property type="entry name" value="SDR_fam"/>
</dbReference>
<protein>
    <submittedName>
        <fullName evidence="1">BZ3500_MvSof-1268-A1-R1_Chr2-1g04579 protein</fullName>
    </submittedName>
</protein>
<dbReference type="STRING" id="289078.A0A2X0KBB3"/>
<dbReference type="GO" id="GO:0005739">
    <property type="term" value="C:mitochondrion"/>
    <property type="evidence" value="ECO:0007669"/>
    <property type="project" value="TreeGrafter"/>
</dbReference>
<dbReference type="Proteomes" id="UP000249723">
    <property type="component" value="Unassembled WGS sequence"/>
</dbReference>
<sequence length="352" mass="38000">MSLAKAPVVFVSGGSRGIGLAVALALARVGAKVTIAAKTATPHPKLPGTIYTAAEEVEKAGGQALPLVVDIRSNEAVEEVNVHGSPGIRKDGLLTVFSFCGQAMEQTASKFGGVDIVINNVNRSGRWLRPTGKKRTEPWELLYGVYEKASAISLTTSDKTSMKTYDLMNSINSRGTYLVTKTAVPHLLESAKKGRNPHILTFSPPLEGNLTPEALGPMGAYAIAKVGMSLATLGFAGELKGKVASNALWPLTYISTEAIRLIMSEEGRQLARDPTIMADAAFAMLNKPSASYTGQFEIDEIFLRKDQGYNSKKLSEYGLVPFVELQEDLFIPQWVRDKVQQLREDDPTSKGL</sequence>
<dbReference type="InterPro" id="IPR036291">
    <property type="entry name" value="NAD(P)-bd_dom_sf"/>
</dbReference>
<dbReference type="AlphaFoldDB" id="A0A2X0KBB3"/>
<dbReference type="InterPro" id="IPR051935">
    <property type="entry name" value="HSDL2"/>
</dbReference>
<dbReference type="SUPFAM" id="SSF51735">
    <property type="entry name" value="NAD(P)-binding Rossmann-fold domains"/>
    <property type="match status" value="1"/>
</dbReference>
<gene>
    <name evidence="1" type="ORF">BZ3500_MVSOF-1268-A1-R1_CHR2-1G04579</name>
</gene>
<evidence type="ECO:0000313" key="2">
    <source>
        <dbReference type="Proteomes" id="UP000249723"/>
    </source>
</evidence>
<dbReference type="PRINTS" id="PR00081">
    <property type="entry name" value="GDHRDH"/>
</dbReference>